<proteinExistence type="predicted"/>
<dbReference type="AlphaFoldDB" id="A0A0F9KH11"/>
<accession>A0A0F9KH11</accession>
<dbReference type="EMBL" id="LAZR01013545">
    <property type="protein sequence ID" value="KKM21463.1"/>
    <property type="molecule type" value="Genomic_DNA"/>
</dbReference>
<organism evidence="1">
    <name type="scientific">marine sediment metagenome</name>
    <dbReference type="NCBI Taxonomy" id="412755"/>
    <lineage>
        <taxon>unclassified sequences</taxon>
        <taxon>metagenomes</taxon>
        <taxon>ecological metagenomes</taxon>
    </lineage>
</organism>
<name>A0A0F9KH11_9ZZZZ</name>
<gene>
    <name evidence="1" type="ORF">LCGC14_1635130</name>
</gene>
<comment type="caution">
    <text evidence="1">The sequence shown here is derived from an EMBL/GenBank/DDBJ whole genome shotgun (WGS) entry which is preliminary data.</text>
</comment>
<protein>
    <submittedName>
        <fullName evidence="1">Uncharacterized protein</fullName>
    </submittedName>
</protein>
<evidence type="ECO:0000313" key="1">
    <source>
        <dbReference type="EMBL" id="KKM21463.1"/>
    </source>
</evidence>
<reference evidence="1" key="1">
    <citation type="journal article" date="2015" name="Nature">
        <title>Complex archaea that bridge the gap between prokaryotes and eukaryotes.</title>
        <authorList>
            <person name="Spang A."/>
            <person name="Saw J.H."/>
            <person name="Jorgensen S.L."/>
            <person name="Zaremba-Niedzwiedzka K."/>
            <person name="Martijn J."/>
            <person name="Lind A.E."/>
            <person name="van Eijk R."/>
            <person name="Schleper C."/>
            <person name="Guy L."/>
            <person name="Ettema T.J."/>
        </authorList>
    </citation>
    <scope>NUCLEOTIDE SEQUENCE</scope>
</reference>
<sequence length="41" mass="4675">MEVDNLSIDDYDAFLMILGEQGKKMEADAMKQQNISRGRGR</sequence>